<sequence>MGRRIISNGCHLAEWKNDDFAALWRLSPDREELDGGGVRSFILKSLQQKEALHCI</sequence>
<proteinExistence type="predicted"/>
<dbReference type="AlphaFoldDB" id="A0A7I8J5T1"/>
<organism evidence="1">
    <name type="scientific">Spirodela intermedia</name>
    <name type="common">Intermediate duckweed</name>
    <dbReference type="NCBI Taxonomy" id="51605"/>
    <lineage>
        <taxon>Eukaryota</taxon>
        <taxon>Viridiplantae</taxon>
        <taxon>Streptophyta</taxon>
        <taxon>Embryophyta</taxon>
        <taxon>Tracheophyta</taxon>
        <taxon>Spermatophyta</taxon>
        <taxon>Magnoliopsida</taxon>
        <taxon>Liliopsida</taxon>
        <taxon>Araceae</taxon>
        <taxon>Lemnoideae</taxon>
        <taxon>Spirodela</taxon>
    </lineage>
</organism>
<keyword evidence="2" id="KW-1185">Reference proteome</keyword>
<dbReference type="Proteomes" id="UP001189122">
    <property type="component" value="Unassembled WGS sequence"/>
</dbReference>
<evidence type="ECO:0000313" key="1">
    <source>
        <dbReference type="EMBL" id="CAA2625779.1"/>
    </source>
</evidence>
<name>A0A7I8J5T1_SPIIN</name>
<protein>
    <submittedName>
        <fullName evidence="1">Uncharacterized protein</fullName>
    </submittedName>
</protein>
<evidence type="ECO:0000313" key="2">
    <source>
        <dbReference type="Proteomes" id="UP001189122"/>
    </source>
</evidence>
<dbReference type="EMBL" id="LR743596">
    <property type="protein sequence ID" value="CAA2625779.1"/>
    <property type="molecule type" value="Genomic_DNA"/>
</dbReference>
<accession>A0A7I8J5T1</accession>
<gene>
    <name evidence="1" type="ORF">SI7747_09011514</name>
</gene>
<dbReference type="EMBL" id="CACRZD030000009">
    <property type="protein sequence ID" value="CAA6665125.1"/>
    <property type="molecule type" value="Genomic_DNA"/>
</dbReference>
<reference evidence="1 2" key="1">
    <citation type="submission" date="2019-12" db="EMBL/GenBank/DDBJ databases">
        <authorList>
            <person name="Scholz U."/>
            <person name="Mascher M."/>
            <person name="Fiebig A."/>
        </authorList>
    </citation>
    <scope>NUCLEOTIDE SEQUENCE</scope>
</reference>